<accession>A0ABY7M2M0</accession>
<reference evidence="2 3" key="1">
    <citation type="journal article" date="2023" name="ISME J.">
        <title>Thermophilic Dehalococcoidia with unusual traits shed light on an unexpected past.</title>
        <authorList>
            <person name="Palmer M."/>
            <person name="Covington J.K."/>
            <person name="Zhou E.M."/>
            <person name="Thomas S.C."/>
            <person name="Habib N."/>
            <person name="Seymour C.O."/>
            <person name="Lai D."/>
            <person name="Johnston J."/>
            <person name="Hashimi A."/>
            <person name="Jiao J.Y."/>
            <person name="Muok A.R."/>
            <person name="Liu L."/>
            <person name="Xian W.D."/>
            <person name="Zhi X.Y."/>
            <person name="Li M.M."/>
            <person name="Silva L.P."/>
            <person name="Bowen B.P."/>
            <person name="Louie K."/>
            <person name="Briegel A."/>
            <person name="Pett-Ridge J."/>
            <person name="Weber P.K."/>
            <person name="Tocheva E.I."/>
            <person name="Woyke T."/>
            <person name="Northen T.R."/>
            <person name="Mayali X."/>
            <person name="Li W.J."/>
            <person name="Hedlund B.P."/>
        </authorList>
    </citation>
    <scope>NUCLEOTIDE SEQUENCE [LARGE SCALE GENOMIC DNA]</scope>
    <source>
        <strain evidence="2 3">YIM 72310</strain>
    </source>
</reference>
<sequence>MVNEALNEKVHALLLEQIARGTQLGTQVCAYLAGEKIVDTWAGQMGPRDPRPVGPDTLFSSFSTTKGVAATALHILADRGVIEYEQPVARYWEAFGQQGKERVTVAQAMSHQAGLHAMPMTPEGAAPLLEWENGLRYIEEGVPAWTPGTATGYHAITYGWIAGGIIQHADGRHIQQVLADEIARPLGLEGEMYIGIPEGVEERLATLLTAEEQAAAGSQGQQQQGRAAMFQLPPDHDFFKAMPPRLGWNFNDMRVRRACLPAANGHFTARALAKMYGALANGGVVDGVRLVSKERIGLMSAIQTEEPDRVIMMPLPKSIGFFNGGKVAGQHGATGPRKTAFGHPGAGGSIAFADPEVGLAVAVTINKMQSTLQAEGPTFEICELIRQELGLNG</sequence>
<evidence type="ECO:0000313" key="2">
    <source>
        <dbReference type="EMBL" id="WBL34927.1"/>
    </source>
</evidence>
<dbReference type="PANTHER" id="PTHR43319:SF3">
    <property type="entry name" value="BETA-LACTAMASE-RELATED DOMAIN-CONTAINING PROTEIN"/>
    <property type="match status" value="1"/>
</dbReference>
<gene>
    <name evidence="2" type="ORF">O0235_08985</name>
</gene>
<dbReference type="Pfam" id="PF00144">
    <property type="entry name" value="Beta-lactamase"/>
    <property type="match status" value="1"/>
</dbReference>
<dbReference type="PANTHER" id="PTHR43319">
    <property type="entry name" value="BETA-LACTAMASE-RELATED"/>
    <property type="match status" value="1"/>
</dbReference>
<evidence type="ECO:0000313" key="3">
    <source>
        <dbReference type="Proteomes" id="UP001212803"/>
    </source>
</evidence>
<dbReference type="Gene3D" id="3.40.710.10">
    <property type="entry name" value="DD-peptidase/beta-lactamase superfamily"/>
    <property type="match status" value="1"/>
</dbReference>
<dbReference type="RefSeq" id="WP_270055455.1">
    <property type="nucleotide sequence ID" value="NZ_CP115149.1"/>
</dbReference>
<dbReference type="EMBL" id="CP115149">
    <property type="protein sequence ID" value="WBL34927.1"/>
    <property type="molecule type" value="Genomic_DNA"/>
</dbReference>
<keyword evidence="2" id="KW-0378">Hydrolase</keyword>
<keyword evidence="3" id="KW-1185">Reference proteome</keyword>
<dbReference type="Proteomes" id="UP001212803">
    <property type="component" value="Chromosome"/>
</dbReference>
<proteinExistence type="predicted"/>
<protein>
    <submittedName>
        <fullName evidence="2">Serine hydrolase</fullName>
    </submittedName>
</protein>
<dbReference type="GO" id="GO:0016787">
    <property type="term" value="F:hydrolase activity"/>
    <property type="evidence" value="ECO:0007669"/>
    <property type="project" value="UniProtKB-KW"/>
</dbReference>
<dbReference type="InterPro" id="IPR052907">
    <property type="entry name" value="Beta-lactamase/esterase"/>
</dbReference>
<name>A0ABY7M2M0_9CHLR</name>
<evidence type="ECO:0000259" key="1">
    <source>
        <dbReference type="Pfam" id="PF00144"/>
    </source>
</evidence>
<dbReference type="InterPro" id="IPR001466">
    <property type="entry name" value="Beta-lactam-related"/>
</dbReference>
<dbReference type="InterPro" id="IPR012338">
    <property type="entry name" value="Beta-lactam/transpept-like"/>
</dbReference>
<organism evidence="2 3">
    <name type="scientific">Tepidiforma flava</name>
    <dbReference type="NCBI Taxonomy" id="3004094"/>
    <lineage>
        <taxon>Bacteria</taxon>
        <taxon>Bacillati</taxon>
        <taxon>Chloroflexota</taxon>
        <taxon>Tepidiformia</taxon>
        <taxon>Tepidiformales</taxon>
        <taxon>Tepidiformaceae</taxon>
        <taxon>Tepidiforma</taxon>
    </lineage>
</organism>
<feature type="domain" description="Beta-lactamase-related" evidence="1">
    <location>
        <begin position="20"/>
        <end position="370"/>
    </location>
</feature>
<dbReference type="SUPFAM" id="SSF56601">
    <property type="entry name" value="beta-lactamase/transpeptidase-like"/>
    <property type="match status" value="1"/>
</dbReference>